<name>A0ABV8GVQ2_9BACI</name>
<feature type="binding site" evidence="4">
    <location>
        <position position="131"/>
    </location>
    <ligand>
        <name>S-adenosyl-L-methionine</name>
        <dbReference type="ChEBI" id="CHEBI:59789"/>
    </ligand>
</feature>
<sequence length="214" mass="24796">MSEKLKSYLTETLPVQQQWVYELESQAREDHVPIMDKVGIHFVMQLIHMKRPEKILEVGTAIGYSALRMLEANPSSSIVTIEKDEHRYEQAMNHIYQLKKDKQIEVILGDALEKLVELSNQSHTFDFIFIDAAKGQYQRFFELAEPMLKKNGIILSDNVLFRGYVADPEDVPKRYTKMVKKLRDYNEMLMNHPNFNTSIIPIGDGVAVSYKISE</sequence>
<dbReference type="Pfam" id="PF01596">
    <property type="entry name" value="Methyltransf_3"/>
    <property type="match status" value="1"/>
</dbReference>
<keyword evidence="6" id="KW-1185">Reference proteome</keyword>
<dbReference type="EMBL" id="JBHSAO010000001">
    <property type="protein sequence ID" value="MFC4022692.1"/>
    <property type="molecule type" value="Genomic_DNA"/>
</dbReference>
<dbReference type="PROSITE" id="PS51682">
    <property type="entry name" value="SAM_OMT_I"/>
    <property type="match status" value="1"/>
</dbReference>
<dbReference type="SUPFAM" id="SSF53335">
    <property type="entry name" value="S-adenosyl-L-methionine-dependent methyltransferases"/>
    <property type="match status" value="1"/>
</dbReference>
<keyword evidence="4" id="KW-0819">tRNA processing</keyword>
<evidence type="ECO:0000256" key="1">
    <source>
        <dbReference type="ARBA" id="ARBA00022603"/>
    </source>
</evidence>
<dbReference type="PANTHER" id="PTHR10509">
    <property type="entry name" value="O-METHYLTRANSFERASE-RELATED"/>
    <property type="match status" value="1"/>
</dbReference>
<protein>
    <recommendedName>
        <fullName evidence="4">tRNA 5-hydroxyuridine methyltransferase</fullName>
        <ecNumber evidence="4">2.1.1.-</ecNumber>
    </recommendedName>
    <alternativeName>
        <fullName evidence="4">ho5U methyltransferase</fullName>
    </alternativeName>
</protein>
<dbReference type="InterPro" id="IPR050362">
    <property type="entry name" value="Cation-dep_OMT"/>
</dbReference>
<feature type="binding site" evidence="4">
    <location>
        <position position="131"/>
    </location>
    <ligand>
        <name>Mg(2+)</name>
        <dbReference type="ChEBI" id="CHEBI:18420"/>
    </ligand>
</feature>
<dbReference type="HAMAP" id="MF_02217">
    <property type="entry name" value="TrmR_methyltr"/>
    <property type="match status" value="1"/>
</dbReference>
<keyword evidence="1 4" id="KW-0489">Methyltransferase</keyword>
<gene>
    <name evidence="4" type="primary">trmR</name>
    <name evidence="5" type="ORF">ACFOUV_02525</name>
</gene>
<comment type="subunit">
    <text evidence="4">Homodimer.</text>
</comment>
<dbReference type="GO" id="GO:0032259">
    <property type="term" value="P:methylation"/>
    <property type="evidence" value="ECO:0007669"/>
    <property type="project" value="UniProtKB-KW"/>
</dbReference>
<dbReference type="Gene3D" id="3.40.50.150">
    <property type="entry name" value="Vaccinia Virus protein VP39"/>
    <property type="match status" value="1"/>
</dbReference>
<feature type="binding site" evidence="4">
    <location>
        <position position="65"/>
    </location>
    <ligand>
        <name>S-adenosyl-L-methionine</name>
        <dbReference type="ChEBI" id="CHEBI:59789"/>
    </ligand>
</feature>
<feature type="binding site" evidence="4">
    <location>
        <position position="82"/>
    </location>
    <ligand>
        <name>S-adenosyl-L-methionine</name>
        <dbReference type="ChEBI" id="CHEBI:59789"/>
    </ligand>
</feature>
<dbReference type="EC" id="2.1.1.-" evidence="4"/>
<accession>A0ABV8GVQ2</accession>
<comment type="caution">
    <text evidence="5">The sequence shown here is derived from an EMBL/GenBank/DDBJ whole genome shotgun (WGS) entry which is preliminary data.</text>
</comment>
<feature type="binding site" evidence="4">
    <location>
        <begin position="110"/>
        <end position="111"/>
    </location>
    <ligand>
        <name>S-adenosyl-L-methionine</name>
        <dbReference type="ChEBI" id="CHEBI:59789"/>
    </ligand>
</feature>
<comment type="similarity">
    <text evidence="4">Belongs to the class I-like SAM-binding methyltransferase superfamily. Cation-dependent O-methyltransferase family.</text>
</comment>
<evidence type="ECO:0000313" key="6">
    <source>
        <dbReference type="Proteomes" id="UP001595772"/>
    </source>
</evidence>
<reference evidence="6" key="1">
    <citation type="journal article" date="2019" name="Int. J. Syst. Evol. Microbiol.">
        <title>The Global Catalogue of Microorganisms (GCM) 10K type strain sequencing project: providing services to taxonomists for standard genome sequencing and annotation.</title>
        <authorList>
            <consortium name="The Broad Institute Genomics Platform"/>
            <consortium name="The Broad Institute Genome Sequencing Center for Infectious Disease"/>
            <person name="Wu L."/>
            <person name="Ma J."/>
        </authorList>
    </citation>
    <scope>NUCLEOTIDE SEQUENCE [LARGE SCALE GENOMIC DNA]</scope>
    <source>
        <strain evidence="6">IBRC-M 10703</strain>
    </source>
</reference>
<keyword evidence="4" id="KW-0479">Metal-binding</keyword>
<dbReference type="PANTHER" id="PTHR10509:SF14">
    <property type="entry name" value="CAFFEOYL-COA O-METHYLTRANSFERASE 3-RELATED"/>
    <property type="match status" value="1"/>
</dbReference>
<evidence type="ECO:0000256" key="4">
    <source>
        <dbReference type="HAMAP-Rule" id="MF_02217"/>
    </source>
</evidence>
<feature type="binding site" evidence="4">
    <location>
        <position position="157"/>
    </location>
    <ligand>
        <name>Mg(2+)</name>
        <dbReference type="ChEBI" id="CHEBI:18420"/>
    </ligand>
</feature>
<dbReference type="RefSeq" id="WP_379495192.1">
    <property type="nucleotide sequence ID" value="NZ_JBHSAO010000001.1"/>
</dbReference>
<organism evidence="5 6">
    <name type="scientific">Oceanobacillus longus</name>
    <dbReference type="NCBI Taxonomy" id="930120"/>
    <lineage>
        <taxon>Bacteria</taxon>
        <taxon>Bacillati</taxon>
        <taxon>Bacillota</taxon>
        <taxon>Bacilli</taxon>
        <taxon>Bacillales</taxon>
        <taxon>Bacillaceae</taxon>
        <taxon>Oceanobacillus</taxon>
    </lineage>
</organism>
<feature type="binding site" evidence="4">
    <location>
        <position position="158"/>
    </location>
    <ligand>
        <name>Mg(2+)</name>
        <dbReference type="ChEBI" id="CHEBI:18420"/>
    </ligand>
</feature>
<keyword evidence="2 4" id="KW-0808">Transferase</keyword>
<keyword evidence="4" id="KW-0460">Magnesium</keyword>
<proteinExistence type="inferred from homology"/>
<evidence type="ECO:0000256" key="3">
    <source>
        <dbReference type="ARBA" id="ARBA00022691"/>
    </source>
</evidence>
<dbReference type="InterPro" id="IPR043675">
    <property type="entry name" value="TrmR_methyltr"/>
</dbReference>
<dbReference type="CDD" id="cd02440">
    <property type="entry name" value="AdoMet_MTases"/>
    <property type="match status" value="1"/>
</dbReference>
<comment type="function">
    <text evidence="4">Catalyzes the methylation of 5-hydroxyuridine (ho5U) to form 5-methoxyuridine (mo5U) at position 34 in tRNAs.</text>
</comment>
<dbReference type="InterPro" id="IPR029063">
    <property type="entry name" value="SAM-dependent_MTases_sf"/>
</dbReference>
<dbReference type="InterPro" id="IPR002935">
    <property type="entry name" value="SAM_O-MeTrfase"/>
</dbReference>
<keyword evidence="3 4" id="KW-0949">S-adenosyl-L-methionine</keyword>
<feature type="binding site" evidence="4">
    <location>
        <position position="35"/>
    </location>
    <ligand>
        <name>S-adenosyl-L-methionine</name>
        <dbReference type="ChEBI" id="CHEBI:59789"/>
    </ligand>
</feature>
<evidence type="ECO:0000256" key="2">
    <source>
        <dbReference type="ARBA" id="ARBA00022679"/>
    </source>
</evidence>
<dbReference type="GO" id="GO:0008168">
    <property type="term" value="F:methyltransferase activity"/>
    <property type="evidence" value="ECO:0007669"/>
    <property type="project" value="UniProtKB-KW"/>
</dbReference>
<comment type="catalytic activity">
    <reaction evidence="4">
        <text>5-hydroxyuridine(34) in tRNA + S-adenosyl-L-methionine = 5-methoxyuridine(34) in tRNA + S-adenosyl-L-homocysteine + H(+)</text>
        <dbReference type="Rhea" id="RHEA:60524"/>
        <dbReference type="Rhea" id="RHEA-COMP:13381"/>
        <dbReference type="Rhea" id="RHEA-COMP:15591"/>
        <dbReference type="ChEBI" id="CHEBI:15378"/>
        <dbReference type="ChEBI" id="CHEBI:57856"/>
        <dbReference type="ChEBI" id="CHEBI:59789"/>
        <dbReference type="ChEBI" id="CHEBI:136877"/>
        <dbReference type="ChEBI" id="CHEBI:143860"/>
    </reaction>
</comment>
<evidence type="ECO:0000313" key="5">
    <source>
        <dbReference type="EMBL" id="MFC4022692.1"/>
    </source>
</evidence>
<dbReference type="Proteomes" id="UP001595772">
    <property type="component" value="Unassembled WGS sequence"/>
</dbReference>